<keyword evidence="6 7" id="KW-0503">Monooxygenase</keyword>
<comment type="similarity">
    <text evidence="1 7">Belongs to the cytochrome P450 family.</text>
</comment>
<evidence type="ECO:0000256" key="2">
    <source>
        <dbReference type="ARBA" id="ARBA00022617"/>
    </source>
</evidence>
<comment type="caution">
    <text evidence="8">The sequence shown here is derived from an EMBL/GenBank/DDBJ whole genome shotgun (WGS) entry which is preliminary data.</text>
</comment>
<evidence type="ECO:0000256" key="1">
    <source>
        <dbReference type="ARBA" id="ARBA00010617"/>
    </source>
</evidence>
<dbReference type="EMBL" id="BLLF01003076">
    <property type="protein sequence ID" value="GFH26265.1"/>
    <property type="molecule type" value="Genomic_DNA"/>
</dbReference>
<protein>
    <recommendedName>
        <fullName evidence="10">Cytochrome P450</fullName>
    </recommendedName>
</protein>
<evidence type="ECO:0000256" key="3">
    <source>
        <dbReference type="ARBA" id="ARBA00022723"/>
    </source>
</evidence>
<dbReference type="Pfam" id="PF00067">
    <property type="entry name" value="p450"/>
    <property type="match status" value="1"/>
</dbReference>
<keyword evidence="3 7" id="KW-0479">Metal-binding</keyword>
<dbReference type="GO" id="GO:0005506">
    <property type="term" value="F:iron ion binding"/>
    <property type="evidence" value="ECO:0007669"/>
    <property type="project" value="InterPro"/>
</dbReference>
<evidence type="ECO:0008006" key="10">
    <source>
        <dbReference type="Google" id="ProtNLM"/>
    </source>
</evidence>
<dbReference type="InterPro" id="IPR001128">
    <property type="entry name" value="Cyt_P450"/>
</dbReference>
<evidence type="ECO:0000256" key="6">
    <source>
        <dbReference type="ARBA" id="ARBA00023033"/>
    </source>
</evidence>
<evidence type="ECO:0000256" key="5">
    <source>
        <dbReference type="ARBA" id="ARBA00023004"/>
    </source>
</evidence>
<dbReference type="Proteomes" id="UP000485058">
    <property type="component" value="Unassembled WGS sequence"/>
</dbReference>
<gene>
    <name evidence="8" type="ORF">HaLaN_24387</name>
</gene>
<feature type="non-terminal residue" evidence="8">
    <location>
        <position position="1"/>
    </location>
</feature>
<name>A0A699ZWB3_HAELA</name>
<reference evidence="8 9" key="1">
    <citation type="submission" date="2020-02" db="EMBL/GenBank/DDBJ databases">
        <title>Draft genome sequence of Haematococcus lacustris strain NIES-144.</title>
        <authorList>
            <person name="Morimoto D."/>
            <person name="Nakagawa S."/>
            <person name="Yoshida T."/>
            <person name="Sawayama S."/>
        </authorList>
    </citation>
    <scope>NUCLEOTIDE SEQUENCE [LARGE SCALE GENOMIC DNA]</scope>
    <source>
        <strain evidence="8 9">NIES-144</strain>
    </source>
</reference>
<organism evidence="8 9">
    <name type="scientific">Haematococcus lacustris</name>
    <name type="common">Green alga</name>
    <name type="synonym">Haematococcus pluvialis</name>
    <dbReference type="NCBI Taxonomy" id="44745"/>
    <lineage>
        <taxon>Eukaryota</taxon>
        <taxon>Viridiplantae</taxon>
        <taxon>Chlorophyta</taxon>
        <taxon>core chlorophytes</taxon>
        <taxon>Chlorophyceae</taxon>
        <taxon>CS clade</taxon>
        <taxon>Chlamydomonadales</taxon>
        <taxon>Haematococcaceae</taxon>
        <taxon>Haematococcus</taxon>
    </lineage>
</organism>
<dbReference type="SUPFAM" id="SSF48264">
    <property type="entry name" value="Cytochrome P450"/>
    <property type="match status" value="1"/>
</dbReference>
<keyword evidence="9" id="KW-1185">Reference proteome</keyword>
<sequence>GFDVGGKVLYLPHHPLHHDLDLWGPDVEEFRPERWQDEAYVARLHPCAYTPFSKGPRDCIGQTFANMESKALLAMLYQRFTFEYAGECGPEEQAYQITSFPRFRVPVRVRRRSTAA</sequence>
<dbReference type="PROSITE" id="PS00086">
    <property type="entry name" value="CYTOCHROME_P450"/>
    <property type="match status" value="1"/>
</dbReference>
<dbReference type="PANTHER" id="PTHR24291:SF50">
    <property type="entry name" value="BIFUNCTIONAL ALBAFLAVENONE MONOOXYGENASE_TERPENE SYNTHASE"/>
    <property type="match status" value="1"/>
</dbReference>
<evidence type="ECO:0000256" key="4">
    <source>
        <dbReference type="ARBA" id="ARBA00023002"/>
    </source>
</evidence>
<dbReference type="Gene3D" id="1.10.630.10">
    <property type="entry name" value="Cytochrome P450"/>
    <property type="match status" value="1"/>
</dbReference>
<keyword evidence="2 7" id="KW-0349">Heme</keyword>
<evidence type="ECO:0000313" key="8">
    <source>
        <dbReference type="EMBL" id="GFH26265.1"/>
    </source>
</evidence>
<accession>A0A699ZWB3</accession>
<dbReference type="PANTHER" id="PTHR24291">
    <property type="entry name" value="CYTOCHROME P450 FAMILY 4"/>
    <property type="match status" value="1"/>
</dbReference>
<evidence type="ECO:0000256" key="7">
    <source>
        <dbReference type="RuleBase" id="RU000461"/>
    </source>
</evidence>
<dbReference type="InterPro" id="IPR036396">
    <property type="entry name" value="Cyt_P450_sf"/>
</dbReference>
<dbReference type="GO" id="GO:0004497">
    <property type="term" value="F:monooxygenase activity"/>
    <property type="evidence" value="ECO:0007669"/>
    <property type="project" value="UniProtKB-KW"/>
</dbReference>
<keyword evidence="5 7" id="KW-0408">Iron</keyword>
<dbReference type="GO" id="GO:0020037">
    <property type="term" value="F:heme binding"/>
    <property type="evidence" value="ECO:0007669"/>
    <property type="project" value="InterPro"/>
</dbReference>
<keyword evidence="4 7" id="KW-0560">Oxidoreductase</keyword>
<evidence type="ECO:0000313" key="9">
    <source>
        <dbReference type="Proteomes" id="UP000485058"/>
    </source>
</evidence>
<proteinExistence type="inferred from homology"/>
<dbReference type="GO" id="GO:0016705">
    <property type="term" value="F:oxidoreductase activity, acting on paired donors, with incorporation or reduction of molecular oxygen"/>
    <property type="evidence" value="ECO:0007669"/>
    <property type="project" value="InterPro"/>
</dbReference>
<dbReference type="InterPro" id="IPR050196">
    <property type="entry name" value="Cytochrome_P450_Monoox"/>
</dbReference>
<dbReference type="AlphaFoldDB" id="A0A699ZWB3"/>
<dbReference type="InterPro" id="IPR017972">
    <property type="entry name" value="Cyt_P450_CS"/>
</dbReference>